<dbReference type="InterPro" id="IPR052357">
    <property type="entry name" value="Orn_Lys_Arg_decarboxylase-I"/>
</dbReference>
<evidence type="ECO:0000256" key="1">
    <source>
        <dbReference type="ARBA" id="ARBA00001933"/>
    </source>
</evidence>
<feature type="domain" description="Orn/Lys/Arg decarboxylase C-terminal" evidence="7">
    <location>
        <begin position="410"/>
        <end position="460"/>
    </location>
</feature>
<dbReference type="EMBL" id="CYZR01000010">
    <property type="protein sequence ID" value="CUO21175.1"/>
    <property type="molecule type" value="Genomic_DNA"/>
</dbReference>
<dbReference type="SUPFAM" id="SSF55904">
    <property type="entry name" value="Ornithine decarboxylase C-terminal domain"/>
    <property type="match status" value="1"/>
</dbReference>
<evidence type="ECO:0000256" key="2">
    <source>
        <dbReference type="ARBA" id="ARBA00010671"/>
    </source>
</evidence>
<dbReference type="InterPro" id="IPR015424">
    <property type="entry name" value="PyrdxlP-dep_Trfase"/>
</dbReference>
<dbReference type="PANTHER" id="PTHR43277">
    <property type="entry name" value="ARGININE DECARBOXYLASE"/>
    <property type="match status" value="1"/>
</dbReference>
<dbReference type="InterPro" id="IPR000310">
    <property type="entry name" value="Orn/Lys/Arg_deCO2ase_major_dom"/>
</dbReference>
<evidence type="ECO:0000313" key="8">
    <source>
        <dbReference type="EMBL" id="CUO21175.1"/>
    </source>
</evidence>
<sequence length="484" mass="55895">MNNVPIINKINDYLKEDVVPFSMPGHKMGRAFNDELKRILLEGDLTEVEGLDNLHNPEGIIKDAQDKLTRLYKSKQSYFLINGSTCGNLIMVFSAFNEGDKVLVERNCHRSIMNGVILRKLEPIFIKNKYDKKLKAPIGIDLDNLDELLKVENNIKGIILTYPNYYGIGLGIENIIKLCKERNIKVLIDSAHGAHYGFNKKLPKSPQELGADMVIMSAHKTLPSLTQTSYLHVNNLKYIGNVEFYKGIFMSTSPSYMLMMSLDYARNYLENHGENDYNKLIKIIKEFREKIKDISYLNIVDKEFICENCEDDKNKACSRCNLQYDFSRIVINLKYGYNGNKLLKYLRENRIQCEMSDNKNIVLIPTPFNKKEDFDILYKVLLNCDVEMIKSKEQNFYNIDIPKRKFMPYEIIGKESEEVCLSDSLGRVVFENIIPYPPGVPILVSGEIIEQEHIKYIENYINEGTNIIGLNNHYIKVIKSDDKV</sequence>
<dbReference type="InterPro" id="IPR015421">
    <property type="entry name" value="PyrdxlP-dep_Trfase_major"/>
</dbReference>
<dbReference type="Proteomes" id="UP000095488">
    <property type="component" value="Unassembled WGS sequence"/>
</dbReference>
<organism evidence="8 9">
    <name type="scientific">Sarcina ventriculi</name>
    <name type="common">Clostridium ventriculi</name>
    <dbReference type="NCBI Taxonomy" id="1267"/>
    <lineage>
        <taxon>Bacteria</taxon>
        <taxon>Bacillati</taxon>
        <taxon>Bacillota</taxon>
        <taxon>Clostridia</taxon>
        <taxon>Eubacteriales</taxon>
        <taxon>Clostridiaceae</taxon>
        <taxon>Sarcina</taxon>
    </lineage>
</organism>
<dbReference type="RefSeq" id="WP_055260190.1">
    <property type="nucleotide sequence ID" value="NZ_CABIXL010000010.1"/>
</dbReference>
<dbReference type="Gene3D" id="3.90.100.10">
    <property type="entry name" value="Orn/Lys/Arg decarboxylase, C-terminal domain"/>
    <property type="match status" value="1"/>
</dbReference>
<dbReference type="Pfam" id="PF01276">
    <property type="entry name" value="OKR_DC_1"/>
    <property type="match status" value="1"/>
</dbReference>
<dbReference type="SUPFAM" id="SSF53383">
    <property type="entry name" value="PLP-dependent transferases"/>
    <property type="match status" value="1"/>
</dbReference>
<dbReference type="PANTHER" id="PTHR43277:SF4">
    <property type="entry name" value="ARGININE DECARBOXYLASE"/>
    <property type="match status" value="1"/>
</dbReference>
<reference evidence="8 9" key="1">
    <citation type="submission" date="2015-09" db="EMBL/GenBank/DDBJ databases">
        <authorList>
            <consortium name="Pathogen Informatics"/>
            <person name="Wu L."/>
            <person name="Ma J."/>
        </authorList>
    </citation>
    <scope>NUCLEOTIDE SEQUENCE [LARGE SCALE GENOMIC DNA]</scope>
    <source>
        <strain evidence="8 9">2789STDY5834858</strain>
    </source>
</reference>
<dbReference type="EC" id="4.1.1.19" evidence="8"/>
<name>A0ABP2AW95_SARVE</name>
<dbReference type="InterPro" id="IPR036633">
    <property type="entry name" value="Prn/Lys/Arg_de-COase_C_sf"/>
</dbReference>
<comment type="cofactor">
    <cofactor evidence="1">
        <name>pyridoxal 5'-phosphate</name>
        <dbReference type="ChEBI" id="CHEBI:597326"/>
    </cofactor>
</comment>
<evidence type="ECO:0000313" key="9">
    <source>
        <dbReference type="Proteomes" id="UP000095488"/>
    </source>
</evidence>
<evidence type="ECO:0000259" key="7">
    <source>
        <dbReference type="Pfam" id="PF03711"/>
    </source>
</evidence>
<accession>A0ABP2AW95</accession>
<protein>
    <submittedName>
        <fullName evidence="8">Arginine decarboxylase</fullName>
        <ecNumber evidence="8">4.1.1.19</ecNumber>
    </submittedName>
</protein>
<gene>
    <name evidence="8" type="primary">speA</name>
    <name evidence="8" type="ORF">ERS852473_02207</name>
</gene>
<evidence type="ECO:0000256" key="4">
    <source>
        <dbReference type="ARBA" id="ARBA00022898"/>
    </source>
</evidence>
<evidence type="ECO:0000259" key="6">
    <source>
        <dbReference type="Pfam" id="PF01276"/>
    </source>
</evidence>
<proteinExistence type="inferred from homology"/>
<keyword evidence="4" id="KW-0663">Pyridoxal phosphate</keyword>
<dbReference type="Pfam" id="PF03711">
    <property type="entry name" value="OKR_DC_1_C"/>
    <property type="match status" value="1"/>
</dbReference>
<keyword evidence="3" id="KW-0210">Decarboxylase</keyword>
<keyword evidence="9" id="KW-1185">Reference proteome</keyword>
<evidence type="ECO:0000256" key="3">
    <source>
        <dbReference type="ARBA" id="ARBA00022793"/>
    </source>
</evidence>
<dbReference type="InterPro" id="IPR008286">
    <property type="entry name" value="Prn/Lys/Arg_de-COase_C"/>
</dbReference>
<dbReference type="Gene3D" id="3.40.640.10">
    <property type="entry name" value="Type I PLP-dependent aspartate aminotransferase-like (Major domain)"/>
    <property type="match status" value="1"/>
</dbReference>
<comment type="similarity">
    <text evidence="2">Belongs to the Orn/Lys/Arg decarboxylase class-I family.</text>
</comment>
<feature type="domain" description="Orn/Lys/Arg decarboxylases family 1 pyridoxal-P attachment site" evidence="6">
    <location>
        <begin position="5"/>
        <end position="371"/>
    </location>
</feature>
<evidence type="ECO:0000256" key="5">
    <source>
        <dbReference type="ARBA" id="ARBA00023239"/>
    </source>
</evidence>
<keyword evidence="5 8" id="KW-0456">Lyase</keyword>
<comment type="caution">
    <text evidence="8">The sequence shown here is derived from an EMBL/GenBank/DDBJ whole genome shotgun (WGS) entry which is preliminary data.</text>
</comment>
<dbReference type="GO" id="GO:0008792">
    <property type="term" value="F:arginine decarboxylase activity"/>
    <property type="evidence" value="ECO:0007669"/>
    <property type="project" value="UniProtKB-EC"/>
</dbReference>